<evidence type="ECO:0000256" key="1">
    <source>
        <dbReference type="ARBA" id="ARBA00011063"/>
    </source>
</evidence>
<dbReference type="PANTHER" id="PTHR11717">
    <property type="entry name" value="LOW MOLECULAR WEIGHT PROTEIN TYROSINE PHOSPHATASE"/>
    <property type="match status" value="1"/>
</dbReference>
<evidence type="ECO:0000256" key="4">
    <source>
        <dbReference type="ARBA" id="ARBA00022912"/>
    </source>
</evidence>
<gene>
    <name evidence="7" type="ORF">FC093_08840</name>
</gene>
<protein>
    <recommendedName>
        <fullName evidence="2">protein-tyrosine-phosphatase</fullName>
        <ecNumber evidence="2">3.1.3.48</ecNumber>
    </recommendedName>
</protein>
<dbReference type="SMART" id="SM00226">
    <property type="entry name" value="LMWPc"/>
    <property type="match status" value="1"/>
</dbReference>
<dbReference type="EC" id="3.1.3.48" evidence="2"/>
<evidence type="ECO:0000256" key="3">
    <source>
        <dbReference type="ARBA" id="ARBA00022801"/>
    </source>
</evidence>
<dbReference type="Gene3D" id="3.40.50.2300">
    <property type="match status" value="1"/>
</dbReference>
<accession>A0A4U3L308</accession>
<dbReference type="Pfam" id="PF01451">
    <property type="entry name" value="LMWPc"/>
    <property type="match status" value="1"/>
</dbReference>
<keyword evidence="8" id="KW-1185">Reference proteome</keyword>
<dbReference type="PANTHER" id="PTHR11717:SF7">
    <property type="entry name" value="LOW MOLECULAR WEIGHT PHOSPHOTYROSINE PROTEIN PHOSPHATASE"/>
    <property type="match status" value="1"/>
</dbReference>
<proteinExistence type="inferred from homology"/>
<feature type="domain" description="Phosphotyrosine protein phosphatase I" evidence="6">
    <location>
        <begin position="2"/>
        <end position="145"/>
    </location>
</feature>
<comment type="caution">
    <text evidence="7">The sequence shown here is derived from an EMBL/GenBank/DDBJ whole genome shotgun (WGS) entry which is preliminary data.</text>
</comment>
<dbReference type="Proteomes" id="UP000305848">
    <property type="component" value="Unassembled WGS sequence"/>
</dbReference>
<evidence type="ECO:0000256" key="5">
    <source>
        <dbReference type="PIRSR" id="PIRSR617867-1"/>
    </source>
</evidence>
<dbReference type="InterPro" id="IPR023485">
    <property type="entry name" value="Ptyr_pPase"/>
</dbReference>
<dbReference type="OrthoDB" id="9784339at2"/>
<name>A0A4U3L308_9BACT</name>
<evidence type="ECO:0000313" key="7">
    <source>
        <dbReference type="EMBL" id="TKK69428.1"/>
    </source>
</evidence>
<organism evidence="7 8">
    <name type="scientific">Ilyomonas limi</name>
    <dbReference type="NCBI Taxonomy" id="2575867"/>
    <lineage>
        <taxon>Bacteria</taxon>
        <taxon>Pseudomonadati</taxon>
        <taxon>Bacteroidota</taxon>
        <taxon>Chitinophagia</taxon>
        <taxon>Chitinophagales</taxon>
        <taxon>Chitinophagaceae</taxon>
        <taxon>Ilyomonas</taxon>
    </lineage>
</organism>
<dbReference type="PRINTS" id="PR00719">
    <property type="entry name" value="LMWPTPASE"/>
</dbReference>
<dbReference type="InterPro" id="IPR050438">
    <property type="entry name" value="LMW_PTPase"/>
</dbReference>
<dbReference type="GO" id="GO:0004725">
    <property type="term" value="F:protein tyrosine phosphatase activity"/>
    <property type="evidence" value="ECO:0007669"/>
    <property type="project" value="UniProtKB-EC"/>
</dbReference>
<reference evidence="7 8" key="1">
    <citation type="submission" date="2019-05" db="EMBL/GenBank/DDBJ databases">
        <title>Panacibacter sp. strain 17mud1-8 Genome sequencing and assembly.</title>
        <authorList>
            <person name="Chhetri G."/>
        </authorList>
    </citation>
    <scope>NUCLEOTIDE SEQUENCE [LARGE SCALE GENOMIC DNA]</scope>
    <source>
        <strain evidence="7 8">17mud1-8</strain>
    </source>
</reference>
<dbReference type="InterPro" id="IPR036196">
    <property type="entry name" value="Ptyr_pPase_sf"/>
</dbReference>
<evidence type="ECO:0000256" key="2">
    <source>
        <dbReference type="ARBA" id="ARBA00013064"/>
    </source>
</evidence>
<feature type="active site" evidence="5">
    <location>
        <position position="9"/>
    </location>
</feature>
<keyword evidence="4" id="KW-0904">Protein phosphatase</keyword>
<dbReference type="SUPFAM" id="SSF52788">
    <property type="entry name" value="Phosphotyrosine protein phosphatases I"/>
    <property type="match status" value="1"/>
</dbReference>
<feature type="active site" description="Proton donor" evidence="5">
    <location>
        <position position="119"/>
    </location>
</feature>
<dbReference type="CDD" id="cd16343">
    <property type="entry name" value="LMWPTP"/>
    <property type="match status" value="1"/>
</dbReference>
<sequence length="152" mass="17365">MVCLGNICRSPLAEGILKYKAKNAGLNWIVESAGTGGYHTGEPPHRLSQKVAKLNGVDICDQRARLYKRNFIQEYDKIYVMDSENYNEIKRISGNLWDPSKVDLLLNELYPGENRNVQDPWYGAEPGYHEVYHLIDKACDNIIQKYGTKETV</sequence>
<dbReference type="AlphaFoldDB" id="A0A4U3L308"/>
<keyword evidence="3" id="KW-0378">Hydrolase</keyword>
<dbReference type="InterPro" id="IPR017867">
    <property type="entry name" value="Tyr_phospatase_low_mol_wt"/>
</dbReference>
<feature type="active site" description="Nucleophile" evidence="5">
    <location>
        <position position="3"/>
    </location>
</feature>
<comment type="similarity">
    <text evidence="1">Belongs to the low molecular weight phosphotyrosine protein phosphatase family.</text>
</comment>
<evidence type="ECO:0000313" key="8">
    <source>
        <dbReference type="Proteomes" id="UP000305848"/>
    </source>
</evidence>
<evidence type="ECO:0000259" key="6">
    <source>
        <dbReference type="SMART" id="SM00226"/>
    </source>
</evidence>
<dbReference type="EMBL" id="SZQL01000005">
    <property type="protein sequence ID" value="TKK69428.1"/>
    <property type="molecule type" value="Genomic_DNA"/>
</dbReference>